<organism evidence="2 3">
    <name type="scientific">Flemingia macrophylla</name>
    <dbReference type="NCBI Taxonomy" id="520843"/>
    <lineage>
        <taxon>Eukaryota</taxon>
        <taxon>Viridiplantae</taxon>
        <taxon>Streptophyta</taxon>
        <taxon>Embryophyta</taxon>
        <taxon>Tracheophyta</taxon>
        <taxon>Spermatophyta</taxon>
        <taxon>Magnoliopsida</taxon>
        <taxon>eudicotyledons</taxon>
        <taxon>Gunneridae</taxon>
        <taxon>Pentapetalae</taxon>
        <taxon>rosids</taxon>
        <taxon>fabids</taxon>
        <taxon>Fabales</taxon>
        <taxon>Fabaceae</taxon>
        <taxon>Papilionoideae</taxon>
        <taxon>50 kb inversion clade</taxon>
        <taxon>NPAAA clade</taxon>
        <taxon>indigoferoid/millettioid clade</taxon>
        <taxon>Phaseoleae</taxon>
        <taxon>Flemingia</taxon>
    </lineage>
</organism>
<feature type="region of interest" description="Disordered" evidence="1">
    <location>
        <begin position="49"/>
        <end position="74"/>
    </location>
</feature>
<evidence type="ECO:0000256" key="1">
    <source>
        <dbReference type="SAM" id="MobiDB-lite"/>
    </source>
</evidence>
<keyword evidence="3" id="KW-1185">Reference proteome</keyword>
<dbReference type="EMBL" id="JBGMDY010000008">
    <property type="protein sequence ID" value="KAL2326300.1"/>
    <property type="molecule type" value="Genomic_DNA"/>
</dbReference>
<comment type="caution">
    <text evidence="2">The sequence shown here is derived from an EMBL/GenBank/DDBJ whole genome shotgun (WGS) entry which is preliminary data.</text>
</comment>
<dbReference type="AlphaFoldDB" id="A0ABD1LTQ7"/>
<evidence type="ECO:0000313" key="2">
    <source>
        <dbReference type="EMBL" id="KAL2326300.1"/>
    </source>
</evidence>
<sequence length="74" mass="8041">MSTRRGGKDDDIALRLRPISASHRFSSPSLQKEISISTFVAPLLTKPFHTPAAPAPPISPHSLSRPKARPLPHP</sequence>
<reference evidence="2 3" key="1">
    <citation type="submission" date="2024-08" db="EMBL/GenBank/DDBJ databases">
        <title>Insights into the chromosomal genome structure of Flemingia macrophylla.</title>
        <authorList>
            <person name="Ding Y."/>
            <person name="Zhao Y."/>
            <person name="Bi W."/>
            <person name="Wu M."/>
            <person name="Zhao G."/>
            <person name="Gong Y."/>
            <person name="Li W."/>
            <person name="Zhang P."/>
        </authorList>
    </citation>
    <scope>NUCLEOTIDE SEQUENCE [LARGE SCALE GENOMIC DNA]</scope>
    <source>
        <strain evidence="2">DYQJB</strain>
        <tissue evidence="2">Leaf</tissue>
    </source>
</reference>
<name>A0ABD1LTQ7_9FABA</name>
<accession>A0ABD1LTQ7</accession>
<proteinExistence type="predicted"/>
<evidence type="ECO:0000313" key="3">
    <source>
        <dbReference type="Proteomes" id="UP001603857"/>
    </source>
</evidence>
<protein>
    <submittedName>
        <fullName evidence="2">Uncharacterized protein</fullName>
    </submittedName>
</protein>
<feature type="compositionally biased region" description="Basic residues" evidence="1">
    <location>
        <begin position="64"/>
        <end position="74"/>
    </location>
</feature>
<dbReference type="Proteomes" id="UP001603857">
    <property type="component" value="Unassembled WGS sequence"/>
</dbReference>
<gene>
    <name evidence="2" type="ORF">Fmac_025358</name>
</gene>